<sequence>MQVAAERSHVWIWPKSARSRLHLAVCAAPPHASPGPNSNQGRPPTSIPCRRHLHPWWAAGCCPLLCVEPCWSPSSSTGCRPPRAKGSKPPSLSDAPVRL</sequence>
<accession>A0A8R7R1P2</accession>
<evidence type="ECO:0000256" key="1">
    <source>
        <dbReference type="SAM" id="MobiDB-lite"/>
    </source>
</evidence>
<reference evidence="2" key="2">
    <citation type="submission" date="2018-03" db="EMBL/GenBank/DDBJ databases">
        <title>The Triticum urartu genome reveals the dynamic nature of wheat genome evolution.</title>
        <authorList>
            <person name="Ling H."/>
            <person name="Ma B."/>
            <person name="Shi X."/>
            <person name="Liu H."/>
            <person name="Dong L."/>
            <person name="Sun H."/>
            <person name="Cao Y."/>
            <person name="Gao Q."/>
            <person name="Zheng S."/>
            <person name="Li Y."/>
            <person name="Yu Y."/>
            <person name="Du H."/>
            <person name="Qi M."/>
            <person name="Li Y."/>
            <person name="Yu H."/>
            <person name="Cui Y."/>
            <person name="Wang N."/>
            <person name="Chen C."/>
            <person name="Wu H."/>
            <person name="Zhao Y."/>
            <person name="Zhang J."/>
            <person name="Li Y."/>
            <person name="Zhou W."/>
            <person name="Zhang B."/>
            <person name="Hu W."/>
            <person name="Eijk M."/>
            <person name="Tang J."/>
            <person name="Witsenboer H."/>
            <person name="Zhao S."/>
            <person name="Li Z."/>
            <person name="Zhang A."/>
            <person name="Wang D."/>
            <person name="Liang C."/>
        </authorList>
    </citation>
    <scope>NUCLEOTIDE SEQUENCE [LARGE SCALE GENOMIC DNA]</scope>
    <source>
        <strain evidence="2">cv. G1812</strain>
    </source>
</reference>
<evidence type="ECO:0000313" key="3">
    <source>
        <dbReference type="Proteomes" id="UP000015106"/>
    </source>
</evidence>
<reference evidence="3" key="1">
    <citation type="journal article" date="2013" name="Nature">
        <title>Draft genome of the wheat A-genome progenitor Triticum urartu.</title>
        <authorList>
            <person name="Ling H.Q."/>
            <person name="Zhao S."/>
            <person name="Liu D."/>
            <person name="Wang J."/>
            <person name="Sun H."/>
            <person name="Zhang C."/>
            <person name="Fan H."/>
            <person name="Li D."/>
            <person name="Dong L."/>
            <person name="Tao Y."/>
            <person name="Gao C."/>
            <person name="Wu H."/>
            <person name="Li Y."/>
            <person name="Cui Y."/>
            <person name="Guo X."/>
            <person name="Zheng S."/>
            <person name="Wang B."/>
            <person name="Yu K."/>
            <person name="Liang Q."/>
            <person name="Yang W."/>
            <person name="Lou X."/>
            <person name="Chen J."/>
            <person name="Feng M."/>
            <person name="Jian J."/>
            <person name="Zhang X."/>
            <person name="Luo G."/>
            <person name="Jiang Y."/>
            <person name="Liu J."/>
            <person name="Wang Z."/>
            <person name="Sha Y."/>
            <person name="Zhang B."/>
            <person name="Wu H."/>
            <person name="Tang D."/>
            <person name="Shen Q."/>
            <person name="Xue P."/>
            <person name="Zou S."/>
            <person name="Wang X."/>
            <person name="Liu X."/>
            <person name="Wang F."/>
            <person name="Yang Y."/>
            <person name="An X."/>
            <person name="Dong Z."/>
            <person name="Zhang K."/>
            <person name="Zhang X."/>
            <person name="Luo M.C."/>
            <person name="Dvorak J."/>
            <person name="Tong Y."/>
            <person name="Wang J."/>
            <person name="Yang H."/>
            <person name="Li Z."/>
            <person name="Wang D."/>
            <person name="Zhang A."/>
            <person name="Wang J."/>
        </authorList>
    </citation>
    <scope>NUCLEOTIDE SEQUENCE</scope>
    <source>
        <strain evidence="3">cv. G1812</strain>
    </source>
</reference>
<keyword evidence="3" id="KW-1185">Reference proteome</keyword>
<dbReference type="Gramene" id="TuG1812G0700002573.01.T01">
    <property type="protein sequence ID" value="TuG1812G0700002573.01.T01"/>
    <property type="gene ID" value="TuG1812G0700002573.01"/>
</dbReference>
<reference evidence="2" key="3">
    <citation type="submission" date="2022-06" db="UniProtKB">
        <authorList>
            <consortium name="EnsemblPlants"/>
        </authorList>
    </citation>
    <scope>IDENTIFICATION</scope>
</reference>
<protein>
    <submittedName>
        <fullName evidence="2">Uncharacterized protein</fullName>
    </submittedName>
</protein>
<proteinExistence type="predicted"/>
<name>A0A8R7R1P2_TRIUA</name>
<dbReference type="Proteomes" id="UP000015106">
    <property type="component" value="Chromosome 7"/>
</dbReference>
<dbReference type="AlphaFoldDB" id="A0A8R7R1P2"/>
<dbReference type="EnsemblPlants" id="TuG1812G0700002573.01.T01">
    <property type="protein sequence ID" value="TuG1812G0700002573.01.T01"/>
    <property type="gene ID" value="TuG1812G0700002573.01"/>
</dbReference>
<organism evidence="2 3">
    <name type="scientific">Triticum urartu</name>
    <name type="common">Red wild einkorn</name>
    <name type="synonym">Crithodium urartu</name>
    <dbReference type="NCBI Taxonomy" id="4572"/>
    <lineage>
        <taxon>Eukaryota</taxon>
        <taxon>Viridiplantae</taxon>
        <taxon>Streptophyta</taxon>
        <taxon>Embryophyta</taxon>
        <taxon>Tracheophyta</taxon>
        <taxon>Spermatophyta</taxon>
        <taxon>Magnoliopsida</taxon>
        <taxon>Liliopsida</taxon>
        <taxon>Poales</taxon>
        <taxon>Poaceae</taxon>
        <taxon>BOP clade</taxon>
        <taxon>Pooideae</taxon>
        <taxon>Triticodae</taxon>
        <taxon>Triticeae</taxon>
        <taxon>Triticinae</taxon>
        <taxon>Triticum</taxon>
    </lineage>
</organism>
<feature type="region of interest" description="Disordered" evidence="1">
    <location>
        <begin position="72"/>
        <end position="99"/>
    </location>
</feature>
<evidence type="ECO:0000313" key="2">
    <source>
        <dbReference type="EnsemblPlants" id="TuG1812G0700002573.01.T01"/>
    </source>
</evidence>